<dbReference type="InterPro" id="IPR051601">
    <property type="entry name" value="Serine_prot/Carboxylest_S33"/>
</dbReference>
<evidence type="ECO:0000256" key="2">
    <source>
        <dbReference type="ARBA" id="ARBA00022729"/>
    </source>
</evidence>
<dbReference type="InterPro" id="IPR013595">
    <property type="entry name" value="Pept_S33_TAP-like_C"/>
</dbReference>
<protein>
    <submittedName>
        <fullName evidence="6">Alpha/beta hydrolase</fullName>
    </submittedName>
</protein>
<proteinExistence type="inferred from homology"/>
<dbReference type="PROSITE" id="PS51257">
    <property type="entry name" value="PROKAR_LIPOPROTEIN"/>
    <property type="match status" value="1"/>
</dbReference>
<dbReference type="InterPro" id="IPR029058">
    <property type="entry name" value="AB_hydrolase_fold"/>
</dbReference>
<comment type="similarity">
    <text evidence="1">Belongs to the peptidase S33 family.</text>
</comment>
<accession>A0A6G7Y509</accession>
<dbReference type="Proteomes" id="UP000501058">
    <property type="component" value="Chromosome"/>
</dbReference>
<dbReference type="GO" id="GO:0016787">
    <property type="term" value="F:hydrolase activity"/>
    <property type="evidence" value="ECO:0007669"/>
    <property type="project" value="UniProtKB-KW"/>
</dbReference>
<dbReference type="Pfam" id="PF08386">
    <property type="entry name" value="Abhydrolase_4"/>
    <property type="match status" value="1"/>
</dbReference>
<evidence type="ECO:0000256" key="1">
    <source>
        <dbReference type="ARBA" id="ARBA00010088"/>
    </source>
</evidence>
<dbReference type="RefSeq" id="WP_166232548.1">
    <property type="nucleotide sequence ID" value="NZ_CP049865.1"/>
</dbReference>
<reference evidence="6 7" key="1">
    <citation type="submission" date="2020-03" db="EMBL/GenBank/DDBJ databases">
        <title>Propioniciclava sp. nov., isolated from Hydrophilus acuminatus.</title>
        <authorList>
            <person name="Hyun D.-W."/>
            <person name="Bae J.-W."/>
        </authorList>
    </citation>
    <scope>NUCLEOTIDE SEQUENCE [LARGE SCALE GENOMIC DNA]</scope>
    <source>
        <strain evidence="6 7">HDW11</strain>
    </source>
</reference>
<evidence type="ECO:0000259" key="5">
    <source>
        <dbReference type="Pfam" id="PF08386"/>
    </source>
</evidence>
<organism evidence="6 7">
    <name type="scientific">Propioniciclava coleopterorum</name>
    <dbReference type="NCBI Taxonomy" id="2714937"/>
    <lineage>
        <taxon>Bacteria</taxon>
        <taxon>Bacillati</taxon>
        <taxon>Actinomycetota</taxon>
        <taxon>Actinomycetes</taxon>
        <taxon>Propionibacteriales</taxon>
        <taxon>Propionibacteriaceae</taxon>
        <taxon>Propioniciclava</taxon>
    </lineage>
</organism>
<gene>
    <name evidence="6" type="ORF">G7070_05310</name>
</gene>
<name>A0A6G7Y509_9ACTN</name>
<evidence type="ECO:0000256" key="4">
    <source>
        <dbReference type="SAM" id="SignalP"/>
    </source>
</evidence>
<keyword evidence="2 4" id="KW-0732">Signal</keyword>
<sequence length="458" mass="45785">MHRRGRHAAGVAALVLLGGCTAPSPPAPAANGPAWRDCAFGRCTEVAVPVDPLAPDGRRITLAVAMRPASAPRAGAIFVHPGGPGVSGRERLASVDRSGLEAYDLIAWDPRGVGGSRPFACLDGPDADAFLAHDLSLADAEADTPAWRRARAEAAAFGAACRADAGDLVDHLDAATQAADLEALRARLTGEPLRFLGFSEGGRVGAAYAEAHGEQVAAMVLDSPPDVNPPTAPQAAGFDAALARAGLAGRAAAVLARTASDPPAVGERALTRPLAAAGMVALTYAGDTTVLADALAAAEAGDGAPLLDAADGLAGRRPDGSYGPLLGTFRATTCADTPWRDEASAVAAWREAATAAPTLGEALGPDLVCVGFPAPAAPLTVAGSAVRVPILVLASTGDPATPHAGSEALADDLATGVLITREGKGHGALGRGAACVDEAARAALTAGDSRFDVGPRRC</sequence>
<dbReference type="KEGG" id="prv:G7070_05310"/>
<keyword evidence="3 6" id="KW-0378">Hydrolase</keyword>
<keyword evidence="7" id="KW-1185">Reference proteome</keyword>
<dbReference type="PANTHER" id="PTHR43248:SF29">
    <property type="entry name" value="TRIPEPTIDYL AMINOPEPTIDASE"/>
    <property type="match status" value="1"/>
</dbReference>
<dbReference type="SUPFAM" id="SSF53474">
    <property type="entry name" value="alpha/beta-Hydrolases"/>
    <property type="match status" value="1"/>
</dbReference>
<dbReference type="EMBL" id="CP049865">
    <property type="protein sequence ID" value="QIK71799.1"/>
    <property type="molecule type" value="Genomic_DNA"/>
</dbReference>
<evidence type="ECO:0000313" key="7">
    <source>
        <dbReference type="Proteomes" id="UP000501058"/>
    </source>
</evidence>
<feature type="signal peptide" evidence="4">
    <location>
        <begin position="1"/>
        <end position="29"/>
    </location>
</feature>
<evidence type="ECO:0000313" key="6">
    <source>
        <dbReference type="EMBL" id="QIK71799.1"/>
    </source>
</evidence>
<dbReference type="AlphaFoldDB" id="A0A6G7Y509"/>
<evidence type="ECO:0000256" key="3">
    <source>
        <dbReference type="ARBA" id="ARBA00022801"/>
    </source>
</evidence>
<dbReference type="Gene3D" id="3.40.50.1820">
    <property type="entry name" value="alpha/beta hydrolase"/>
    <property type="match status" value="1"/>
</dbReference>
<feature type="domain" description="Peptidase S33 tripeptidyl aminopeptidase-like C-terminal" evidence="5">
    <location>
        <begin position="361"/>
        <end position="447"/>
    </location>
</feature>
<feature type="chain" id="PRO_5026138066" evidence="4">
    <location>
        <begin position="30"/>
        <end position="458"/>
    </location>
</feature>
<dbReference type="PANTHER" id="PTHR43248">
    <property type="entry name" value="2-SUCCINYL-6-HYDROXY-2,4-CYCLOHEXADIENE-1-CARBOXYLATE SYNTHASE"/>
    <property type="match status" value="1"/>
</dbReference>